<comment type="caution">
    <text evidence="1">The sequence shown here is derived from an EMBL/GenBank/DDBJ whole genome shotgun (WGS) entry which is preliminary data.</text>
</comment>
<dbReference type="Proteomes" id="UP000314294">
    <property type="component" value="Unassembled WGS sequence"/>
</dbReference>
<dbReference type="EMBL" id="SRLO01000023">
    <property type="protein sequence ID" value="TNN85054.1"/>
    <property type="molecule type" value="Genomic_DNA"/>
</dbReference>
<accession>A0A4Z2J594</accession>
<organism evidence="1 2">
    <name type="scientific">Liparis tanakae</name>
    <name type="common">Tanaka's snailfish</name>
    <dbReference type="NCBI Taxonomy" id="230148"/>
    <lineage>
        <taxon>Eukaryota</taxon>
        <taxon>Metazoa</taxon>
        <taxon>Chordata</taxon>
        <taxon>Craniata</taxon>
        <taxon>Vertebrata</taxon>
        <taxon>Euteleostomi</taxon>
        <taxon>Actinopterygii</taxon>
        <taxon>Neopterygii</taxon>
        <taxon>Teleostei</taxon>
        <taxon>Neoteleostei</taxon>
        <taxon>Acanthomorphata</taxon>
        <taxon>Eupercaria</taxon>
        <taxon>Perciformes</taxon>
        <taxon>Cottioidei</taxon>
        <taxon>Cottales</taxon>
        <taxon>Liparidae</taxon>
        <taxon>Liparis</taxon>
    </lineage>
</organism>
<evidence type="ECO:0000313" key="2">
    <source>
        <dbReference type="Proteomes" id="UP000314294"/>
    </source>
</evidence>
<sequence length="69" mass="7714">MITRPAVSSVSEDNLHITPSVISLRVKPGREPLTLELKSTLNIWRLQGTGVGQLAVAARIRQIKPQRWE</sequence>
<proteinExistence type="predicted"/>
<evidence type="ECO:0000313" key="1">
    <source>
        <dbReference type="EMBL" id="TNN85054.1"/>
    </source>
</evidence>
<dbReference type="AlphaFoldDB" id="A0A4Z2J594"/>
<protein>
    <submittedName>
        <fullName evidence="1">Uncharacterized protein</fullName>
    </submittedName>
</protein>
<gene>
    <name evidence="1" type="ORF">EYF80_004708</name>
</gene>
<keyword evidence="2" id="KW-1185">Reference proteome</keyword>
<reference evidence="1 2" key="1">
    <citation type="submission" date="2019-03" db="EMBL/GenBank/DDBJ databases">
        <title>First draft genome of Liparis tanakae, snailfish: a comprehensive survey of snailfish specific genes.</title>
        <authorList>
            <person name="Kim W."/>
            <person name="Song I."/>
            <person name="Jeong J.-H."/>
            <person name="Kim D."/>
            <person name="Kim S."/>
            <person name="Ryu S."/>
            <person name="Song J.Y."/>
            <person name="Lee S.K."/>
        </authorList>
    </citation>
    <scope>NUCLEOTIDE SEQUENCE [LARGE SCALE GENOMIC DNA]</scope>
    <source>
        <tissue evidence="1">Muscle</tissue>
    </source>
</reference>
<name>A0A4Z2J594_9TELE</name>